<dbReference type="PANTHER" id="PTHR38847:SF1">
    <property type="entry name" value="PSEUDOURIDINE SYNTHASE RSUA_RLUA-LIKE DOMAIN-CONTAINING PROTEIN"/>
    <property type="match status" value="1"/>
</dbReference>
<accession>A0A8J6XJ13</accession>
<reference evidence="1" key="1">
    <citation type="submission" date="2020-09" db="EMBL/GenBank/DDBJ databases">
        <title>Iningainema tapete sp. nov. (Scytonemataceae, Cyanobacteria) from greenhouses in central Florida (USA) produces two types of nodularin with biosynthetic potential for microcystin-LR and anabaenopeptins.</title>
        <authorList>
            <person name="Berthold D.E."/>
            <person name="Lefler F.W."/>
            <person name="Huang I.-S."/>
            <person name="Abdulla H."/>
            <person name="Zimba P.V."/>
            <person name="Laughinghouse H.D. IV."/>
        </authorList>
    </citation>
    <scope>NUCLEOTIDE SEQUENCE</scope>
    <source>
        <strain evidence="1">BLCCT55</strain>
    </source>
</reference>
<organism evidence="1 2">
    <name type="scientific">Iningainema tapete BLCC-T55</name>
    <dbReference type="NCBI Taxonomy" id="2748662"/>
    <lineage>
        <taxon>Bacteria</taxon>
        <taxon>Bacillati</taxon>
        <taxon>Cyanobacteriota</taxon>
        <taxon>Cyanophyceae</taxon>
        <taxon>Nostocales</taxon>
        <taxon>Scytonemataceae</taxon>
        <taxon>Iningainema tapete</taxon>
    </lineage>
</organism>
<protein>
    <submittedName>
        <fullName evidence="1">DUF4360 domain-containing protein</fullName>
    </submittedName>
</protein>
<evidence type="ECO:0000313" key="1">
    <source>
        <dbReference type="EMBL" id="MBD2777770.1"/>
    </source>
</evidence>
<dbReference type="Pfam" id="PF14273">
    <property type="entry name" value="DUF4360"/>
    <property type="match status" value="1"/>
</dbReference>
<dbReference type="Proteomes" id="UP000629098">
    <property type="component" value="Unassembled WGS sequence"/>
</dbReference>
<proteinExistence type="predicted"/>
<name>A0A8J6XJ13_9CYAN</name>
<dbReference type="AlphaFoldDB" id="A0A8J6XJ13"/>
<sequence length="204" mass="21748">MSLLTSAALLGLNQPLPSLAQQSEAPPEGSVRIVGFAYGGTGCPQGTVGSIISADQSTIELLFDRFLAELGQGATLSPQSNCTVSFRLEYPAGYSVSWNRVEHRGFADTTGGAQGELRARYYIPGTGGFDVVRVASFPDNTAADYTIVQDNISSAFTQCGASVPLSVNTRVRLFGTPTAFNTLTVDSITNKVKTILNLRWRRCS</sequence>
<dbReference type="InterPro" id="IPR025649">
    <property type="entry name" value="DUF4360"/>
</dbReference>
<dbReference type="EMBL" id="JACXAE010000118">
    <property type="protein sequence ID" value="MBD2777770.1"/>
    <property type="molecule type" value="Genomic_DNA"/>
</dbReference>
<gene>
    <name evidence="1" type="ORF">ICL16_38450</name>
</gene>
<evidence type="ECO:0000313" key="2">
    <source>
        <dbReference type="Proteomes" id="UP000629098"/>
    </source>
</evidence>
<dbReference type="PANTHER" id="PTHR38847">
    <property type="match status" value="1"/>
</dbReference>
<keyword evidence="2" id="KW-1185">Reference proteome</keyword>
<comment type="caution">
    <text evidence="1">The sequence shown here is derived from an EMBL/GenBank/DDBJ whole genome shotgun (WGS) entry which is preliminary data.</text>
</comment>